<proteinExistence type="inferred from homology"/>
<comment type="similarity">
    <text evidence="3 13">Belongs to the glycosyltransferase 31 family.</text>
</comment>
<keyword evidence="15" id="KW-1185">Reference proteome</keyword>
<sequence length="396" mass="45003">MVADRLLLPAPSASVKMTRTRVQYPRCSLVSAVAVILCYLMLKMYHHLVVPLDSKSPPFHQIHTRPFWSNISRSGTASPPAGPYTVQENFTCSANDSAEVIPSHLPQSYQEFLRYRHCRAFPILLTPSPCEDDLYLLLAVKSTAVNVDRRAALRDTWGCAGRIQGHKVKLVFLMGRSHDKVQDHDPQQLLQSESRHYGDILQWDFADIFFNLPRKEVGFLSWFSRKCSSAQFVFKGDDDMFVNTENLVEFLTAHKPENHLFAGFIHSPEMPIRDRSSKYFVPVEIYPEGKLYPPFPSGGGYLMSRQTMLGLDVAAQKVKLLPLDDVFLGLCLQQMGVKLTHHRGFLTFGIDNKNDLKHPCFYRGIMLMHKMSPVELRVMWLLMQDSPPCGSSGKTL</sequence>
<evidence type="ECO:0000256" key="3">
    <source>
        <dbReference type="ARBA" id="ARBA00008661"/>
    </source>
</evidence>
<comment type="subcellular location">
    <subcellularLocation>
        <location evidence="1 13">Golgi apparatus membrane</location>
        <topology evidence="1 13">Single-pass type II membrane protein</topology>
    </subcellularLocation>
</comment>
<accession>A0AAV6HHG7</accession>
<evidence type="ECO:0000256" key="10">
    <source>
        <dbReference type="ARBA" id="ARBA00023098"/>
    </source>
</evidence>
<dbReference type="GO" id="GO:0006629">
    <property type="term" value="P:lipid metabolic process"/>
    <property type="evidence" value="ECO:0007669"/>
    <property type="project" value="UniProtKB-KW"/>
</dbReference>
<keyword evidence="4 13" id="KW-0328">Glycosyltransferase</keyword>
<keyword evidence="7 13" id="KW-0735">Signal-anchor</keyword>
<dbReference type="Pfam" id="PF01762">
    <property type="entry name" value="Galactosyl_T"/>
    <property type="match status" value="1"/>
</dbReference>
<reference evidence="14" key="1">
    <citation type="submission" date="2020-10" db="EMBL/GenBank/DDBJ databases">
        <title>Chromosome-scale genome assembly of the Allis shad, Alosa alosa.</title>
        <authorList>
            <person name="Margot Z."/>
            <person name="Christophe K."/>
            <person name="Cabau C."/>
            <person name="Louis A."/>
            <person name="Berthelot C."/>
            <person name="Parey E."/>
            <person name="Roest Crollius H."/>
            <person name="Montfort J."/>
            <person name="Robinson-Rechavi M."/>
            <person name="Bucao C."/>
            <person name="Bouchez O."/>
            <person name="Gislard M."/>
            <person name="Lluch J."/>
            <person name="Milhes M."/>
            <person name="Lampietro C."/>
            <person name="Lopez Roques C."/>
            <person name="Donnadieu C."/>
            <person name="Braasch I."/>
            <person name="Desvignes T."/>
            <person name="Postlethwait J."/>
            <person name="Bobe J."/>
            <person name="Guiguen Y."/>
        </authorList>
    </citation>
    <scope>NUCLEOTIDE SEQUENCE</scope>
    <source>
        <strain evidence="14">M-15738</strain>
        <tissue evidence="14">Blood</tissue>
    </source>
</reference>
<keyword evidence="8 13" id="KW-1133">Transmembrane helix</keyword>
<protein>
    <recommendedName>
        <fullName evidence="13">Hexosyltransferase</fullName>
        <ecNumber evidence="13">2.4.1.-</ecNumber>
    </recommendedName>
</protein>
<keyword evidence="9 13" id="KW-0333">Golgi apparatus</keyword>
<comment type="caution">
    <text evidence="14">The sequence shown here is derived from an EMBL/GenBank/DDBJ whole genome shotgun (WGS) entry which is preliminary data.</text>
</comment>
<dbReference type="Proteomes" id="UP000823561">
    <property type="component" value="Chromosome 2"/>
</dbReference>
<evidence type="ECO:0000256" key="5">
    <source>
        <dbReference type="ARBA" id="ARBA00022679"/>
    </source>
</evidence>
<keyword evidence="11 13" id="KW-0472">Membrane</keyword>
<evidence type="ECO:0000256" key="9">
    <source>
        <dbReference type="ARBA" id="ARBA00023034"/>
    </source>
</evidence>
<evidence type="ECO:0000256" key="6">
    <source>
        <dbReference type="ARBA" id="ARBA00022692"/>
    </source>
</evidence>
<keyword evidence="6 13" id="KW-0812">Transmembrane</keyword>
<dbReference type="GO" id="GO:0000139">
    <property type="term" value="C:Golgi membrane"/>
    <property type="evidence" value="ECO:0007669"/>
    <property type="project" value="UniProtKB-SubCell"/>
</dbReference>
<dbReference type="GO" id="GO:0030311">
    <property type="term" value="P:poly-N-acetyllactosamine biosynthetic process"/>
    <property type="evidence" value="ECO:0007669"/>
    <property type="project" value="TreeGrafter"/>
</dbReference>
<dbReference type="GO" id="GO:0006493">
    <property type="term" value="P:protein O-linked glycosylation"/>
    <property type="evidence" value="ECO:0007669"/>
    <property type="project" value="TreeGrafter"/>
</dbReference>
<gene>
    <name evidence="14" type="ORF">AALO_G00032870</name>
</gene>
<evidence type="ECO:0000256" key="4">
    <source>
        <dbReference type="ARBA" id="ARBA00022676"/>
    </source>
</evidence>
<dbReference type="GO" id="GO:0008532">
    <property type="term" value="F:N-acetyllactosaminide beta-1,3-N-acetylglucosaminyltransferase activity"/>
    <property type="evidence" value="ECO:0007669"/>
    <property type="project" value="TreeGrafter"/>
</dbReference>
<dbReference type="InterPro" id="IPR002659">
    <property type="entry name" value="Glyco_trans_31"/>
</dbReference>
<evidence type="ECO:0000256" key="2">
    <source>
        <dbReference type="ARBA" id="ARBA00004922"/>
    </source>
</evidence>
<evidence type="ECO:0000313" key="15">
    <source>
        <dbReference type="Proteomes" id="UP000823561"/>
    </source>
</evidence>
<evidence type="ECO:0000256" key="1">
    <source>
        <dbReference type="ARBA" id="ARBA00004323"/>
    </source>
</evidence>
<evidence type="ECO:0000256" key="8">
    <source>
        <dbReference type="ARBA" id="ARBA00022989"/>
    </source>
</evidence>
<evidence type="ECO:0000256" key="12">
    <source>
        <dbReference type="ARBA" id="ARBA00023180"/>
    </source>
</evidence>
<dbReference type="Gene3D" id="3.90.550.50">
    <property type="match status" value="1"/>
</dbReference>
<evidence type="ECO:0000313" key="14">
    <source>
        <dbReference type="EMBL" id="KAG5284996.1"/>
    </source>
</evidence>
<name>A0AAV6HHG7_9TELE</name>
<dbReference type="EC" id="2.4.1.-" evidence="13"/>
<comment type="pathway">
    <text evidence="2">Protein modification; protein glycosylation.</text>
</comment>
<evidence type="ECO:0000256" key="11">
    <source>
        <dbReference type="ARBA" id="ARBA00023136"/>
    </source>
</evidence>
<feature type="transmembrane region" description="Helical" evidence="13">
    <location>
        <begin position="24"/>
        <end position="42"/>
    </location>
</feature>
<dbReference type="PANTHER" id="PTHR11214:SF368">
    <property type="entry name" value="N-ACETYLLACTOSAMINIDE BETA-1,3-N-ACETYLGLUCOSAMINYLTRANSFERASE 4"/>
    <property type="match status" value="1"/>
</dbReference>
<keyword evidence="5" id="KW-0808">Transferase</keyword>
<keyword evidence="10" id="KW-0443">Lipid metabolism</keyword>
<dbReference type="FunFam" id="3.90.550.50:FF:000001">
    <property type="entry name" value="Hexosyltransferase"/>
    <property type="match status" value="1"/>
</dbReference>
<dbReference type="AlphaFoldDB" id="A0AAV6HHG7"/>
<dbReference type="EMBL" id="JADWDJ010000002">
    <property type="protein sequence ID" value="KAG5284996.1"/>
    <property type="molecule type" value="Genomic_DNA"/>
</dbReference>
<evidence type="ECO:0000256" key="13">
    <source>
        <dbReference type="RuleBase" id="RU363063"/>
    </source>
</evidence>
<keyword evidence="12" id="KW-0325">Glycoprotein</keyword>
<organism evidence="14 15">
    <name type="scientific">Alosa alosa</name>
    <name type="common">allis shad</name>
    <dbReference type="NCBI Taxonomy" id="278164"/>
    <lineage>
        <taxon>Eukaryota</taxon>
        <taxon>Metazoa</taxon>
        <taxon>Chordata</taxon>
        <taxon>Craniata</taxon>
        <taxon>Vertebrata</taxon>
        <taxon>Euteleostomi</taxon>
        <taxon>Actinopterygii</taxon>
        <taxon>Neopterygii</taxon>
        <taxon>Teleostei</taxon>
        <taxon>Clupei</taxon>
        <taxon>Clupeiformes</taxon>
        <taxon>Clupeoidei</taxon>
        <taxon>Clupeidae</taxon>
        <taxon>Alosa</taxon>
    </lineage>
</organism>
<dbReference type="PANTHER" id="PTHR11214">
    <property type="entry name" value="BETA-1,3-N-ACETYLGLUCOSAMINYLTRANSFERASE"/>
    <property type="match status" value="1"/>
</dbReference>
<evidence type="ECO:0000256" key="7">
    <source>
        <dbReference type="ARBA" id="ARBA00022968"/>
    </source>
</evidence>